<dbReference type="PRINTS" id="PR01050">
    <property type="entry name" value="PYRUVTKNASE"/>
</dbReference>
<evidence type="ECO:0000256" key="14">
    <source>
        <dbReference type="RuleBase" id="RU000504"/>
    </source>
</evidence>
<dbReference type="Proteomes" id="UP000824175">
    <property type="component" value="Unassembled WGS sequence"/>
</dbReference>
<comment type="cofactor">
    <cofactor evidence="1">
        <name>K(+)</name>
        <dbReference type="ChEBI" id="CHEBI:29103"/>
    </cofactor>
</comment>
<evidence type="ECO:0000256" key="13">
    <source>
        <dbReference type="ARBA" id="ARBA00023317"/>
    </source>
</evidence>
<evidence type="ECO:0000256" key="7">
    <source>
        <dbReference type="ARBA" id="ARBA00022723"/>
    </source>
</evidence>
<keyword evidence="13 16" id="KW-0670">Pyruvate</keyword>
<accession>A0A9D1HQI9</accession>
<evidence type="ECO:0000256" key="11">
    <source>
        <dbReference type="ARBA" id="ARBA00022842"/>
    </source>
</evidence>
<reference evidence="16" key="2">
    <citation type="journal article" date="2021" name="PeerJ">
        <title>Extensive microbial diversity within the chicken gut microbiome revealed by metagenomics and culture.</title>
        <authorList>
            <person name="Gilroy R."/>
            <person name="Ravi A."/>
            <person name="Getino M."/>
            <person name="Pursley I."/>
            <person name="Horton D.L."/>
            <person name="Alikhan N.F."/>
            <person name="Baker D."/>
            <person name="Gharbi K."/>
            <person name="Hall N."/>
            <person name="Watson M."/>
            <person name="Adriaenssens E.M."/>
            <person name="Foster-Nyarko E."/>
            <person name="Jarju S."/>
            <person name="Secka A."/>
            <person name="Antonio M."/>
            <person name="Oren A."/>
            <person name="Chaudhuri R.R."/>
            <person name="La Ragione R."/>
            <person name="Hildebrand F."/>
            <person name="Pallen M.J."/>
        </authorList>
    </citation>
    <scope>NUCLEOTIDE SEQUENCE</scope>
    <source>
        <strain evidence="16">CHK195-11698</strain>
    </source>
</reference>
<sequence>MHYYGTLGPSACDLDTLKALFASGMSGVRLNLSHRGLNQSKAWIDILHAAKADCELLIDLNGPELRLGDLKAPIELKPGELYTFQDLPDVLYQGVEVGDQLLVDDGRLLFEVIGPGLKTRVLRAGTLQSHKSVAVVGKSFPVPTLTQADLDNIALIRTYGVTAVMLPFVRNSSDIHHLRQALAAAGAQETRILAKIENREGVLRLPEFIEEVDEVVIARGDLGQAYPLYDLIGVQKDLAVLCRQHQKPFMVVTQLLQSMIENEVPTRAEVSDIFNAVLDGASSLMVTGEMAIGKHPVEVMDYLVKTAQSALAWKQKHEAADHF</sequence>
<name>A0A9D1HQI9_9FIRM</name>
<dbReference type="EC" id="2.7.1.40" evidence="4 14"/>
<dbReference type="SUPFAM" id="SSF50800">
    <property type="entry name" value="PK beta-barrel domain-like"/>
    <property type="match status" value="1"/>
</dbReference>
<dbReference type="GO" id="GO:0005524">
    <property type="term" value="F:ATP binding"/>
    <property type="evidence" value="ECO:0007669"/>
    <property type="project" value="UniProtKB-KW"/>
</dbReference>
<dbReference type="AlphaFoldDB" id="A0A9D1HQI9"/>
<proteinExistence type="inferred from homology"/>
<feature type="domain" description="Pyruvate kinase barrel" evidence="15">
    <location>
        <begin position="5"/>
        <end position="298"/>
    </location>
</feature>
<dbReference type="GO" id="GO:0000287">
    <property type="term" value="F:magnesium ion binding"/>
    <property type="evidence" value="ECO:0007669"/>
    <property type="project" value="InterPro"/>
</dbReference>
<evidence type="ECO:0000313" key="16">
    <source>
        <dbReference type="EMBL" id="HIU13649.1"/>
    </source>
</evidence>
<dbReference type="InterPro" id="IPR015813">
    <property type="entry name" value="Pyrv/PenolPyrv_kinase-like_dom"/>
</dbReference>
<dbReference type="Gene3D" id="2.40.33.10">
    <property type="entry name" value="PK beta-barrel domain-like"/>
    <property type="match status" value="1"/>
</dbReference>
<organism evidence="16 17">
    <name type="scientific">Candidatus Fimiplasma intestinipullorum</name>
    <dbReference type="NCBI Taxonomy" id="2840825"/>
    <lineage>
        <taxon>Bacteria</taxon>
        <taxon>Bacillati</taxon>
        <taxon>Bacillota</taxon>
        <taxon>Clostridia</taxon>
        <taxon>Eubacteriales</taxon>
        <taxon>Candidatus Fimiplasma</taxon>
    </lineage>
</organism>
<dbReference type="PANTHER" id="PTHR11817">
    <property type="entry name" value="PYRUVATE KINASE"/>
    <property type="match status" value="1"/>
</dbReference>
<comment type="pathway">
    <text evidence="2 14">Carbohydrate degradation; glycolysis; pyruvate from D-glyceraldehyde 3-phosphate: step 5/5.</text>
</comment>
<dbReference type="InterPro" id="IPR011037">
    <property type="entry name" value="Pyrv_Knase-like_insert_dom_sf"/>
</dbReference>
<dbReference type="GO" id="GO:0016301">
    <property type="term" value="F:kinase activity"/>
    <property type="evidence" value="ECO:0007669"/>
    <property type="project" value="UniProtKB-KW"/>
</dbReference>
<dbReference type="InterPro" id="IPR040442">
    <property type="entry name" value="Pyrv_kinase-like_dom_sf"/>
</dbReference>
<comment type="similarity">
    <text evidence="3 14">Belongs to the pyruvate kinase family.</text>
</comment>
<dbReference type="GO" id="GO:0004743">
    <property type="term" value="F:pyruvate kinase activity"/>
    <property type="evidence" value="ECO:0007669"/>
    <property type="project" value="UniProtKB-EC"/>
</dbReference>
<keyword evidence="7" id="KW-0479">Metal-binding</keyword>
<comment type="catalytic activity">
    <reaction evidence="14">
        <text>pyruvate + ATP = phosphoenolpyruvate + ADP + H(+)</text>
        <dbReference type="Rhea" id="RHEA:18157"/>
        <dbReference type="ChEBI" id="CHEBI:15361"/>
        <dbReference type="ChEBI" id="CHEBI:15378"/>
        <dbReference type="ChEBI" id="CHEBI:30616"/>
        <dbReference type="ChEBI" id="CHEBI:58702"/>
        <dbReference type="ChEBI" id="CHEBI:456216"/>
        <dbReference type="EC" id="2.7.1.40"/>
    </reaction>
</comment>
<keyword evidence="6 14" id="KW-0808">Transferase</keyword>
<evidence type="ECO:0000259" key="15">
    <source>
        <dbReference type="Pfam" id="PF00224"/>
    </source>
</evidence>
<comment type="caution">
    <text evidence="16">The sequence shown here is derived from an EMBL/GenBank/DDBJ whole genome shotgun (WGS) entry which is preliminary data.</text>
</comment>
<dbReference type="SUPFAM" id="SSF51621">
    <property type="entry name" value="Phosphoenolpyruvate/pyruvate domain"/>
    <property type="match status" value="1"/>
</dbReference>
<protein>
    <recommendedName>
        <fullName evidence="5 14">Pyruvate kinase</fullName>
        <ecNumber evidence="4 14">2.7.1.40</ecNumber>
    </recommendedName>
</protein>
<evidence type="ECO:0000256" key="3">
    <source>
        <dbReference type="ARBA" id="ARBA00008663"/>
    </source>
</evidence>
<evidence type="ECO:0000256" key="10">
    <source>
        <dbReference type="ARBA" id="ARBA00022840"/>
    </source>
</evidence>
<dbReference type="GO" id="GO:0030955">
    <property type="term" value="F:potassium ion binding"/>
    <property type="evidence" value="ECO:0007669"/>
    <property type="project" value="InterPro"/>
</dbReference>
<keyword evidence="9 14" id="KW-0418">Kinase</keyword>
<evidence type="ECO:0000256" key="9">
    <source>
        <dbReference type="ARBA" id="ARBA00022777"/>
    </source>
</evidence>
<dbReference type="InterPro" id="IPR015806">
    <property type="entry name" value="Pyrv_Knase_insert_dom_sf"/>
</dbReference>
<dbReference type="InterPro" id="IPR015793">
    <property type="entry name" value="Pyrv_Knase_brl"/>
</dbReference>
<gene>
    <name evidence="16" type="ORF">IAD15_06220</name>
</gene>
<evidence type="ECO:0000256" key="12">
    <source>
        <dbReference type="ARBA" id="ARBA00023152"/>
    </source>
</evidence>
<keyword evidence="10" id="KW-0067">ATP-binding</keyword>
<dbReference type="Gene3D" id="3.20.20.60">
    <property type="entry name" value="Phosphoenolpyruvate-binding domains"/>
    <property type="match status" value="1"/>
</dbReference>
<evidence type="ECO:0000256" key="4">
    <source>
        <dbReference type="ARBA" id="ARBA00012142"/>
    </source>
</evidence>
<evidence type="ECO:0000256" key="5">
    <source>
        <dbReference type="ARBA" id="ARBA00018587"/>
    </source>
</evidence>
<evidence type="ECO:0000313" key="17">
    <source>
        <dbReference type="Proteomes" id="UP000824175"/>
    </source>
</evidence>
<evidence type="ECO:0000256" key="2">
    <source>
        <dbReference type="ARBA" id="ARBA00004997"/>
    </source>
</evidence>
<evidence type="ECO:0000256" key="8">
    <source>
        <dbReference type="ARBA" id="ARBA00022741"/>
    </source>
</evidence>
<keyword evidence="8" id="KW-0547">Nucleotide-binding</keyword>
<reference evidence="16" key="1">
    <citation type="submission" date="2020-10" db="EMBL/GenBank/DDBJ databases">
        <authorList>
            <person name="Gilroy R."/>
        </authorList>
    </citation>
    <scope>NUCLEOTIDE SEQUENCE</scope>
    <source>
        <strain evidence="16">CHK195-11698</strain>
    </source>
</reference>
<evidence type="ECO:0000256" key="6">
    <source>
        <dbReference type="ARBA" id="ARBA00022679"/>
    </source>
</evidence>
<dbReference type="EMBL" id="DVMJ01000052">
    <property type="protein sequence ID" value="HIU13649.1"/>
    <property type="molecule type" value="Genomic_DNA"/>
</dbReference>
<keyword evidence="12 14" id="KW-0324">Glycolysis</keyword>
<evidence type="ECO:0000256" key="1">
    <source>
        <dbReference type="ARBA" id="ARBA00001958"/>
    </source>
</evidence>
<dbReference type="InterPro" id="IPR001697">
    <property type="entry name" value="Pyr_Knase"/>
</dbReference>
<keyword evidence="11 14" id="KW-0460">Magnesium</keyword>
<dbReference type="Pfam" id="PF00224">
    <property type="entry name" value="PK"/>
    <property type="match status" value="1"/>
</dbReference>